<sequence length="495" mass="53908">MCRRTEEAKKSKSQPETETRIRRPMNAFMVWAKVERKRLASENPDLHNADLSKLLGKAWRALTPMLRRPYVMEAERLRVAHMRQHPDYKYRPRRKKQQARARAAANTAASATYLARTEEPPPDCMYYCSGACSAPRTPVKEATFLQYGAAMSYSLPSTPLGGGDAHFPFEVASTPDASPTNRPLSASNGWPQSAFMYAPPLNADCGATTPLSLSMDTYPTPELSPLERSYESCGGGGSSFPFQQHSQVNGQLSPVAHLLRRFSGQSVAPHLTPPAATVKTEAAAAARTEDGFNLVGTCQRIASLQSLVHLPSRYADVQHPLADAYPRDSYPCDNIYGGATSSESATSESSGTQQGKGFVEELEQFMEAEQLHEVDRDEFDQYLTGNRCRFRSNAASYKISQWSPVKTRQQPALTTAATRDDDDDGDGDDDDSKEKGVDESEKQSSAEMHMSVYGTTAGEGAAAADESRFGASALIDALSCASALCNEHVSSGIST</sequence>
<feature type="compositionally biased region" description="Basic and acidic residues" evidence="3">
    <location>
        <begin position="432"/>
        <end position="444"/>
    </location>
</feature>
<keyword evidence="5" id="KW-1185">Reference proteome</keyword>
<dbReference type="RefSeq" id="XP_014675562.1">
    <property type="nucleotide sequence ID" value="XM_014820076.1"/>
</dbReference>
<gene>
    <name evidence="6" type="primary">LOC106815598</name>
</gene>
<accession>A0ABM1ETP1</accession>
<dbReference type="SMART" id="SM00398">
    <property type="entry name" value="HMG"/>
    <property type="match status" value="1"/>
</dbReference>
<keyword evidence="1 2" id="KW-0238">DNA-binding</keyword>
<feature type="compositionally biased region" description="Polar residues" evidence="3">
    <location>
        <begin position="401"/>
        <end position="417"/>
    </location>
</feature>
<proteinExistence type="predicted"/>
<organism evidence="5 6">
    <name type="scientific">Priapulus caudatus</name>
    <name type="common">Priapulid worm</name>
    <dbReference type="NCBI Taxonomy" id="37621"/>
    <lineage>
        <taxon>Eukaryota</taxon>
        <taxon>Metazoa</taxon>
        <taxon>Ecdysozoa</taxon>
        <taxon>Scalidophora</taxon>
        <taxon>Priapulida</taxon>
        <taxon>Priapulimorpha</taxon>
        <taxon>Priapulimorphida</taxon>
        <taxon>Priapulidae</taxon>
        <taxon>Priapulus</taxon>
    </lineage>
</organism>
<feature type="compositionally biased region" description="Acidic residues" evidence="3">
    <location>
        <begin position="420"/>
        <end position="431"/>
    </location>
</feature>
<dbReference type="Gene3D" id="1.10.30.10">
    <property type="entry name" value="High mobility group box domain"/>
    <property type="match status" value="1"/>
</dbReference>
<feature type="compositionally biased region" description="Low complexity" evidence="3">
    <location>
        <begin position="337"/>
        <end position="355"/>
    </location>
</feature>
<dbReference type="Proteomes" id="UP000695022">
    <property type="component" value="Unplaced"/>
</dbReference>
<reference evidence="6" key="1">
    <citation type="submission" date="2025-08" db="UniProtKB">
        <authorList>
            <consortium name="RefSeq"/>
        </authorList>
    </citation>
    <scope>IDENTIFICATION</scope>
</reference>
<evidence type="ECO:0000256" key="1">
    <source>
        <dbReference type="ARBA" id="ARBA00023125"/>
    </source>
</evidence>
<evidence type="ECO:0000313" key="6">
    <source>
        <dbReference type="RefSeq" id="XP_014675562.1"/>
    </source>
</evidence>
<feature type="DNA-binding region" description="HMG box" evidence="2">
    <location>
        <begin position="21"/>
        <end position="89"/>
    </location>
</feature>
<feature type="compositionally biased region" description="Low complexity" evidence="3">
    <location>
        <begin position="100"/>
        <end position="109"/>
    </location>
</feature>
<dbReference type="GeneID" id="106815598"/>
<keyword evidence="2" id="KW-0539">Nucleus</keyword>
<dbReference type="PROSITE" id="PS50118">
    <property type="entry name" value="HMG_BOX_2"/>
    <property type="match status" value="1"/>
</dbReference>
<dbReference type="InterPro" id="IPR036910">
    <property type="entry name" value="HMG_box_dom_sf"/>
</dbReference>
<evidence type="ECO:0000313" key="5">
    <source>
        <dbReference type="Proteomes" id="UP000695022"/>
    </source>
</evidence>
<protein>
    <submittedName>
        <fullName evidence="6">Transcription factor SOX-17-like isoform X1</fullName>
    </submittedName>
</protein>
<dbReference type="Pfam" id="PF00505">
    <property type="entry name" value="HMG_box"/>
    <property type="match status" value="1"/>
</dbReference>
<dbReference type="SUPFAM" id="SSF47095">
    <property type="entry name" value="HMG-box"/>
    <property type="match status" value="1"/>
</dbReference>
<feature type="domain" description="HMG box" evidence="4">
    <location>
        <begin position="21"/>
        <end position="89"/>
    </location>
</feature>
<dbReference type="CDD" id="cd22032">
    <property type="entry name" value="HMG-box_SoxF"/>
    <property type="match status" value="1"/>
</dbReference>
<dbReference type="PANTHER" id="PTHR10270:SF317">
    <property type="entry name" value="TRANSCRIPTION FACTOR SOX-15-RELATED"/>
    <property type="match status" value="1"/>
</dbReference>
<feature type="region of interest" description="Disordered" evidence="3">
    <location>
        <begin position="90"/>
        <end position="109"/>
    </location>
</feature>
<dbReference type="InterPro" id="IPR050140">
    <property type="entry name" value="SRY-related_HMG-box_TF-like"/>
</dbReference>
<name>A0ABM1ETP1_PRICU</name>
<dbReference type="PANTHER" id="PTHR10270">
    <property type="entry name" value="SOX TRANSCRIPTION FACTOR"/>
    <property type="match status" value="1"/>
</dbReference>
<dbReference type="InterPro" id="IPR009071">
    <property type="entry name" value="HMG_box_dom"/>
</dbReference>
<feature type="region of interest" description="Disordered" evidence="3">
    <location>
        <begin position="1"/>
        <end position="21"/>
    </location>
</feature>
<feature type="region of interest" description="Disordered" evidence="3">
    <location>
        <begin position="401"/>
        <end position="453"/>
    </location>
</feature>
<evidence type="ECO:0000256" key="3">
    <source>
        <dbReference type="SAM" id="MobiDB-lite"/>
    </source>
</evidence>
<evidence type="ECO:0000259" key="4">
    <source>
        <dbReference type="PROSITE" id="PS50118"/>
    </source>
</evidence>
<evidence type="ECO:0000256" key="2">
    <source>
        <dbReference type="PROSITE-ProRule" id="PRU00267"/>
    </source>
</evidence>
<feature type="region of interest" description="Disordered" evidence="3">
    <location>
        <begin position="335"/>
        <end position="355"/>
    </location>
</feature>